<feature type="region of interest" description="Disordered" evidence="1">
    <location>
        <begin position="1"/>
        <end position="52"/>
    </location>
</feature>
<sequence length="412" mass="46808">MARTRSQQAQLATYSNKTSQRKKSLRNRDSPSQQGSKRQGNHNANRRAVKKPKPTYLERSLFEIERDPNRTLRLFGLPREIFDEITDHLPPDAEACLTLTCKEALHRLGTASWASFRGRARHYGLQYGHHGSLVELLERDLPGSEYCPRCEVMHPPLKRPKDHRETKWTKRCMGQLASIDYWPQTPSGGYSLVWEHILEAFESQPAATGVSSPISLFDGDFTFTQGLVSYSLCSSARWVDRNLVLTQEHHLRNNHSQTRALQAGDITPLPFRVCAHLSTTGVPPPKTSCSKKPVTNSSHLTIAITSAFPPLLQKGVRPPRISTQLAEAATKDNFTWRCKSCTTKFRVRYEGHNGGEIVVTAWHCFGKELWKAQQFWKYLVRREGPTLGPAKRNSEYYSVSRSLPDFKIPEDV</sequence>
<dbReference type="OrthoDB" id="3766406at2759"/>
<dbReference type="RefSeq" id="XP_022386120.1">
    <property type="nucleotide sequence ID" value="XM_022535534.1"/>
</dbReference>
<keyword evidence="3" id="KW-1185">Reference proteome</keyword>
<feature type="compositionally biased region" description="Polar residues" evidence="1">
    <location>
        <begin position="1"/>
        <end position="18"/>
    </location>
</feature>
<evidence type="ECO:0000256" key="1">
    <source>
        <dbReference type="SAM" id="MobiDB-lite"/>
    </source>
</evidence>
<reference evidence="2 3" key="1">
    <citation type="journal article" date="2016" name="Genome Biol. Evol.">
        <title>Draft genome sequence of an aflatoxigenic Aspergillus species, A. bombycis.</title>
        <authorList>
            <person name="Moore G.G."/>
            <person name="Mack B.M."/>
            <person name="Beltz S.B."/>
            <person name="Gilbert M.K."/>
        </authorList>
    </citation>
    <scope>NUCLEOTIDE SEQUENCE [LARGE SCALE GENOMIC DNA]</scope>
    <source>
        <strain evidence="3">NRRL 26010</strain>
    </source>
</reference>
<organism evidence="2 3">
    <name type="scientific">Aspergillus bombycis</name>
    <dbReference type="NCBI Taxonomy" id="109264"/>
    <lineage>
        <taxon>Eukaryota</taxon>
        <taxon>Fungi</taxon>
        <taxon>Dikarya</taxon>
        <taxon>Ascomycota</taxon>
        <taxon>Pezizomycotina</taxon>
        <taxon>Eurotiomycetes</taxon>
        <taxon>Eurotiomycetidae</taxon>
        <taxon>Eurotiales</taxon>
        <taxon>Aspergillaceae</taxon>
        <taxon>Aspergillus</taxon>
    </lineage>
</organism>
<evidence type="ECO:0000313" key="2">
    <source>
        <dbReference type="EMBL" id="OGM42403.1"/>
    </source>
</evidence>
<protein>
    <recommendedName>
        <fullName evidence="4">F-box domain-containing protein</fullName>
    </recommendedName>
</protein>
<dbReference type="Proteomes" id="UP000179179">
    <property type="component" value="Unassembled WGS sequence"/>
</dbReference>
<evidence type="ECO:0008006" key="4">
    <source>
        <dbReference type="Google" id="ProtNLM"/>
    </source>
</evidence>
<evidence type="ECO:0000313" key="3">
    <source>
        <dbReference type="Proteomes" id="UP000179179"/>
    </source>
</evidence>
<gene>
    <name evidence="2" type="ORF">ABOM_008405</name>
</gene>
<dbReference type="GeneID" id="34451795"/>
<dbReference type="EMBL" id="LYCR01000090">
    <property type="protein sequence ID" value="OGM42403.1"/>
    <property type="molecule type" value="Genomic_DNA"/>
</dbReference>
<accession>A0A1F7ZSH9</accession>
<feature type="compositionally biased region" description="Polar residues" evidence="1">
    <location>
        <begin position="30"/>
        <end position="43"/>
    </location>
</feature>
<proteinExistence type="predicted"/>
<name>A0A1F7ZSH9_9EURO</name>
<dbReference type="AlphaFoldDB" id="A0A1F7ZSH9"/>
<comment type="caution">
    <text evidence="2">The sequence shown here is derived from an EMBL/GenBank/DDBJ whole genome shotgun (WGS) entry which is preliminary data.</text>
</comment>